<dbReference type="OMA" id="GHSATCF"/>
<organism evidence="1 2">
    <name type="scientific">Drosophila erecta</name>
    <name type="common">Fruit fly</name>
    <dbReference type="NCBI Taxonomy" id="7220"/>
    <lineage>
        <taxon>Eukaryota</taxon>
        <taxon>Metazoa</taxon>
        <taxon>Ecdysozoa</taxon>
        <taxon>Arthropoda</taxon>
        <taxon>Hexapoda</taxon>
        <taxon>Insecta</taxon>
        <taxon>Pterygota</taxon>
        <taxon>Neoptera</taxon>
        <taxon>Endopterygota</taxon>
        <taxon>Diptera</taxon>
        <taxon>Brachycera</taxon>
        <taxon>Muscomorpha</taxon>
        <taxon>Ephydroidea</taxon>
        <taxon>Drosophilidae</taxon>
        <taxon>Drosophila</taxon>
        <taxon>Sophophora</taxon>
    </lineage>
</organism>
<accession>B3P0L4</accession>
<reference evidence="1 2" key="1">
    <citation type="journal article" date="2007" name="Nature">
        <title>Evolution of genes and genomes on the Drosophila phylogeny.</title>
        <authorList>
            <consortium name="Drosophila 12 Genomes Consortium"/>
            <person name="Clark A.G."/>
            <person name="Eisen M.B."/>
            <person name="Smith D.R."/>
            <person name="Bergman C.M."/>
            <person name="Oliver B."/>
            <person name="Markow T.A."/>
            <person name="Kaufman T.C."/>
            <person name="Kellis M."/>
            <person name="Gelbart W."/>
            <person name="Iyer V.N."/>
            <person name="Pollard D.A."/>
            <person name="Sackton T.B."/>
            <person name="Larracuente A.M."/>
            <person name="Singh N.D."/>
            <person name="Abad J.P."/>
            <person name="Abt D.N."/>
            <person name="Adryan B."/>
            <person name="Aguade M."/>
            <person name="Akashi H."/>
            <person name="Anderson W.W."/>
            <person name="Aquadro C.F."/>
            <person name="Ardell D.H."/>
            <person name="Arguello R."/>
            <person name="Artieri C.G."/>
            <person name="Barbash D.A."/>
            <person name="Barker D."/>
            <person name="Barsanti P."/>
            <person name="Batterham P."/>
            <person name="Batzoglou S."/>
            <person name="Begun D."/>
            <person name="Bhutkar A."/>
            <person name="Blanco E."/>
            <person name="Bosak S.A."/>
            <person name="Bradley R.K."/>
            <person name="Brand A.D."/>
            <person name="Brent M.R."/>
            <person name="Brooks A.N."/>
            <person name="Brown R.H."/>
            <person name="Butlin R.K."/>
            <person name="Caggese C."/>
            <person name="Calvi B.R."/>
            <person name="Bernardo de Carvalho A."/>
            <person name="Caspi A."/>
            <person name="Castrezana S."/>
            <person name="Celniker S.E."/>
            <person name="Chang J.L."/>
            <person name="Chapple C."/>
            <person name="Chatterji S."/>
            <person name="Chinwalla A."/>
            <person name="Civetta A."/>
            <person name="Clifton S.W."/>
            <person name="Comeron J.M."/>
            <person name="Costello J.C."/>
            <person name="Coyne J.A."/>
            <person name="Daub J."/>
            <person name="David R.G."/>
            <person name="Delcher A.L."/>
            <person name="Delehaunty K."/>
            <person name="Do C.B."/>
            <person name="Ebling H."/>
            <person name="Edwards K."/>
            <person name="Eickbush T."/>
            <person name="Evans J.D."/>
            <person name="Filipski A."/>
            <person name="Findeiss S."/>
            <person name="Freyhult E."/>
            <person name="Fulton L."/>
            <person name="Fulton R."/>
            <person name="Garcia A.C."/>
            <person name="Gardiner A."/>
            <person name="Garfield D.A."/>
            <person name="Garvin B.E."/>
            <person name="Gibson G."/>
            <person name="Gilbert D."/>
            <person name="Gnerre S."/>
            <person name="Godfrey J."/>
            <person name="Good R."/>
            <person name="Gotea V."/>
            <person name="Gravely B."/>
            <person name="Greenberg A.J."/>
            <person name="Griffiths-Jones S."/>
            <person name="Gross S."/>
            <person name="Guigo R."/>
            <person name="Gustafson E.A."/>
            <person name="Haerty W."/>
            <person name="Hahn M.W."/>
            <person name="Halligan D.L."/>
            <person name="Halpern A.L."/>
            <person name="Halter G.M."/>
            <person name="Han M.V."/>
            <person name="Heger A."/>
            <person name="Hillier L."/>
            <person name="Hinrichs A.S."/>
            <person name="Holmes I."/>
            <person name="Hoskins R.A."/>
            <person name="Hubisz M.J."/>
            <person name="Hultmark D."/>
            <person name="Huntley M.A."/>
            <person name="Jaffe D.B."/>
            <person name="Jagadeeshan S."/>
            <person name="Jeck W.R."/>
            <person name="Johnson J."/>
            <person name="Jones C.D."/>
            <person name="Jordan W.C."/>
            <person name="Karpen G.H."/>
            <person name="Kataoka E."/>
            <person name="Keightley P.D."/>
            <person name="Kheradpour P."/>
            <person name="Kirkness E.F."/>
            <person name="Koerich L.B."/>
            <person name="Kristiansen K."/>
            <person name="Kudrna D."/>
            <person name="Kulathinal R.J."/>
            <person name="Kumar S."/>
            <person name="Kwok R."/>
            <person name="Lander E."/>
            <person name="Langley C.H."/>
            <person name="Lapoint R."/>
            <person name="Lazzaro B.P."/>
            <person name="Lee S.J."/>
            <person name="Levesque L."/>
            <person name="Li R."/>
            <person name="Lin C.F."/>
            <person name="Lin M.F."/>
            <person name="Lindblad-Toh K."/>
            <person name="Llopart A."/>
            <person name="Long M."/>
            <person name="Low L."/>
            <person name="Lozovsky E."/>
            <person name="Lu J."/>
            <person name="Luo M."/>
            <person name="Machado C.A."/>
            <person name="Makalowski W."/>
            <person name="Marzo M."/>
            <person name="Matsuda M."/>
            <person name="Matzkin L."/>
            <person name="McAllister B."/>
            <person name="McBride C.S."/>
            <person name="McKernan B."/>
            <person name="McKernan K."/>
            <person name="Mendez-Lago M."/>
            <person name="Minx P."/>
            <person name="Mollenhauer M.U."/>
            <person name="Montooth K."/>
            <person name="Mount S.M."/>
            <person name="Mu X."/>
            <person name="Myers E."/>
            <person name="Negre B."/>
            <person name="Newfeld S."/>
            <person name="Nielsen R."/>
            <person name="Noor M.A."/>
            <person name="O'Grady P."/>
            <person name="Pachter L."/>
            <person name="Papaceit M."/>
            <person name="Parisi M.J."/>
            <person name="Parisi M."/>
            <person name="Parts L."/>
            <person name="Pedersen J.S."/>
            <person name="Pesole G."/>
            <person name="Phillippy A.M."/>
            <person name="Ponting C.P."/>
            <person name="Pop M."/>
            <person name="Porcelli D."/>
            <person name="Powell J.R."/>
            <person name="Prohaska S."/>
            <person name="Pruitt K."/>
            <person name="Puig M."/>
            <person name="Quesneville H."/>
            <person name="Ram K.R."/>
            <person name="Rand D."/>
            <person name="Rasmussen M.D."/>
            <person name="Reed L.K."/>
            <person name="Reenan R."/>
            <person name="Reily A."/>
            <person name="Remington K.A."/>
            <person name="Rieger T.T."/>
            <person name="Ritchie M.G."/>
            <person name="Robin C."/>
            <person name="Rogers Y.H."/>
            <person name="Rohde C."/>
            <person name="Rozas J."/>
            <person name="Rubenfield M.J."/>
            <person name="Ruiz A."/>
            <person name="Russo S."/>
            <person name="Salzberg S.L."/>
            <person name="Sanchez-Gracia A."/>
            <person name="Saranga D.J."/>
            <person name="Sato H."/>
            <person name="Schaeffer S.W."/>
            <person name="Schatz M.C."/>
            <person name="Schlenke T."/>
            <person name="Schwartz R."/>
            <person name="Segarra C."/>
            <person name="Singh R.S."/>
            <person name="Sirot L."/>
            <person name="Sirota M."/>
            <person name="Sisneros N.B."/>
            <person name="Smith C.D."/>
            <person name="Smith T.F."/>
            <person name="Spieth J."/>
            <person name="Stage D.E."/>
            <person name="Stark A."/>
            <person name="Stephan W."/>
            <person name="Strausberg R.L."/>
            <person name="Strempel S."/>
            <person name="Sturgill D."/>
            <person name="Sutton G."/>
            <person name="Sutton G.G."/>
            <person name="Tao W."/>
            <person name="Teichmann S."/>
            <person name="Tobari Y.N."/>
            <person name="Tomimura Y."/>
            <person name="Tsolas J.M."/>
            <person name="Valente V.L."/>
            <person name="Venter E."/>
            <person name="Venter J.C."/>
            <person name="Vicario S."/>
            <person name="Vieira F.G."/>
            <person name="Vilella A.J."/>
            <person name="Villasante A."/>
            <person name="Walenz B."/>
            <person name="Wang J."/>
            <person name="Wasserman M."/>
            <person name="Watts T."/>
            <person name="Wilson D."/>
            <person name="Wilson R.K."/>
            <person name="Wing R.A."/>
            <person name="Wolfner M.F."/>
            <person name="Wong A."/>
            <person name="Wong G.K."/>
            <person name="Wu C.I."/>
            <person name="Wu G."/>
            <person name="Yamamoto D."/>
            <person name="Yang H.P."/>
            <person name="Yang S.P."/>
            <person name="Yorke J.A."/>
            <person name="Yoshida K."/>
            <person name="Zdobnov E."/>
            <person name="Zhang P."/>
            <person name="Zhang Y."/>
            <person name="Zimin A.V."/>
            <person name="Baldwin J."/>
            <person name="Abdouelleil A."/>
            <person name="Abdulkadir J."/>
            <person name="Abebe A."/>
            <person name="Abera B."/>
            <person name="Abreu J."/>
            <person name="Acer S.C."/>
            <person name="Aftuck L."/>
            <person name="Alexander A."/>
            <person name="An P."/>
            <person name="Anderson E."/>
            <person name="Anderson S."/>
            <person name="Arachi H."/>
            <person name="Azer M."/>
            <person name="Bachantsang P."/>
            <person name="Barry A."/>
            <person name="Bayul T."/>
            <person name="Berlin A."/>
            <person name="Bessette D."/>
            <person name="Bloom T."/>
            <person name="Blye J."/>
            <person name="Boguslavskiy L."/>
            <person name="Bonnet C."/>
            <person name="Boukhgalter B."/>
            <person name="Bourzgui I."/>
            <person name="Brown A."/>
            <person name="Cahill P."/>
            <person name="Channer S."/>
            <person name="Cheshatsang Y."/>
            <person name="Chuda L."/>
            <person name="Citroen M."/>
            <person name="Collymore A."/>
            <person name="Cooke P."/>
            <person name="Costello M."/>
            <person name="D'Aco K."/>
            <person name="Daza R."/>
            <person name="De Haan G."/>
            <person name="DeGray S."/>
            <person name="DeMaso C."/>
            <person name="Dhargay N."/>
            <person name="Dooley K."/>
            <person name="Dooley E."/>
            <person name="Doricent M."/>
            <person name="Dorje P."/>
            <person name="Dorjee K."/>
            <person name="Dupes A."/>
            <person name="Elong R."/>
            <person name="Falk J."/>
            <person name="Farina A."/>
            <person name="Faro S."/>
            <person name="Ferguson D."/>
            <person name="Fisher S."/>
            <person name="Foley C.D."/>
            <person name="Franke A."/>
            <person name="Friedrich D."/>
            <person name="Gadbois L."/>
            <person name="Gearin G."/>
            <person name="Gearin C.R."/>
            <person name="Giannoukos G."/>
            <person name="Goode T."/>
            <person name="Graham J."/>
            <person name="Grandbois E."/>
            <person name="Grewal S."/>
            <person name="Gyaltsen K."/>
            <person name="Hafez N."/>
            <person name="Hagos B."/>
            <person name="Hall J."/>
            <person name="Henson C."/>
            <person name="Hollinger A."/>
            <person name="Honan T."/>
            <person name="Huard M.D."/>
            <person name="Hughes L."/>
            <person name="Hurhula B."/>
            <person name="Husby M.E."/>
            <person name="Kamat A."/>
            <person name="Kanga B."/>
            <person name="Kashin S."/>
            <person name="Khazanovich D."/>
            <person name="Kisner P."/>
            <person name="Lance K."/>
            <person name="Lara M."/>
            <person name="Lee W."/>
            <person name="Lennon N."/>
            <person name="Letendre F."/>
            <person name="LeVine R."/>
            <person name="Lipovsky A."/>
            <person name="Liu X."/>
            <person name="Liu J."/>
            <person name="Liu S."/>
            <person name="Lokyitsang T."/>
            <person name="Lokyitsang Y."/>
            <person name="Lubonja R."/>
            <person name="Lui A."/>
            <person name="MacDonald P."/>
            <person name="Magnisalis V."/>
            <person name="Maru K."/>
            <person name="Matthews C."/>
            <person name="McCusker W."/>
            <person name="McDonough S."/>
            <person name="Mehta T."/>
            <person name="Meldrim J."/>
            <person name="Meneus L."/>
            <person name="Mihai O."/>
            <person name="Mihalev A."/>
            <person name="Mihova T."/>
            <person name="Mittelman R."/>
            <person name="Mlenga V."/>
            <person name="Montmayeur A."/>
            <person name="Mulrain L."/>
            <person name="Navidi A."/>
            <person name="Naylor J."/>
            <person name="Negash T."/>
            <person name="Nguyen T."/>
            <person name="Nguyen N."/>
            <person name="Nicol R."/>
            <person name="Norbu C."/>
            <person name="Norbu N."/>
            <person name="Novod N."/>
            <person name="O'Neill B."/>
            <person name="Osman S."/>
            <person name="Markiewicz E."/>
            <person name="Oyono O.L."/>
            <person name="Patti C."/>
            <person name="Phunkhang P."/>
            <person name="Pierre F."/>
            <person name="Priest M."/>
            <person name="Raghuraman S."/>
            <person name="Rege F."/>
            <person name="Reyes R."/>
            <person name="Rise C."/>
            <person name="Rogov P."/>
            <person name="Ross K."/>
            <person name="Ryan E."/>
            <person name="Settipalli S."/>
            <person name="Shea T."/>
            <person name="Sherpa N."/>
            <person name="Shi L."/>
            <person name="Shih D."/>
            <person name="Sparrow T."/>
            <person name="Spaulding J."/>
            <person name="Stalker J."/>
            <person name="Stange-Thomann N."/>
            <person name="Stavropoulos S."/>
            <person name="Stone C."/>
            <person name="Strader C."/>
            <person name="Tesfaye S."/>
            <person name="Thomson T."/>
            <person name="Thoulutsang Y."/>
            <person name="Thoulutsang D."/>
            <person name="Topham K."/>
            <person name="Topping I."/>
            <person name="Tsamla T."/>
            <person name="Vassiliev H."/>
            <person name="Vo A."/>
            <person name="Wangchuk T."/>
            <person name="Wangdi T."/>
            <person name="Weiand M."/>
            <person name="Wilkinson J."/>
            <person name="Wilson A."/>
            <person name="Yadav S."/>
            <person name="Young G."/>
            <person name="Yu Q."/>
            <person name="Zembek L."/>
            <person name="Zhong D."/>
            <person name="Zimmer A."/>
            <person name="Zwirko Z."/>
            <person name="Jaffe D.B."/>
            <person name="Alvarez P."/>
            <person name="Brockman W."/>
            <person name="Butler J."/>
            <person name="Chin C."/>
            <person name="Gnerre S."/>
            <person name="Grabherr M."/>
            <person name="Kleber M."/>
            <person name="Mauceli E."/>
            <person name="MacCallum I."/>
        </authorList>
    </citation>
    <scope>NUCLEOTIDE SEQUENCE [LARGE SCALE GENOMIC DNA]</scope>
    <source>
        <strain evidence="1 2">TSC#14021-0224.01</strain>
    </source>
</reference>
<dbReference type="OrthoDB" id="7868848at2759"/>
<gene>
    <name evidence="1" type="primary">Dere\GG21512</name>
    <name evidence="1" type="ORF">Dere_GG21512</name>
</gene>
<dbReference type="Proteomes" id="UP000008711">
    <property type="component" value="Unassembled WGS sequence"/>
</dbReference>
<dbReference type="KEGG" id="der:6552694"/>
<keyword evidence="2" id="KW-1185">Reference proteome</keyword>
<dbReference type="HOGENOM" id="CLU_872289_0_0_1"/>
<dbReference type="EMBL" id="CH954181">
    <property type="protein sequence ID" value="EDV48840.1"/>
    <property type="molecule type" value="Genomic_DNA"/>
</dbReference>
<sequence length="329" mass="36835">MSSIISNHGHILYRKCDCRSKTGNDLQLLNTDNVTNYGFMMTGKCTGEANPQTLKVKTFINHGTLVLHKCHCNSPFLEIIDLFNYGTVINCLSSCKLTKKCDLKAIEVAEYRAHMESKEISVPVQKSLDTPLDLSASNSLVSCPEETTQDFDLPKECNESLDVSLNAQNLETQKECSGLPKKTLKVPKEPVQTTENLPKKLRVYTVSEAIKQSTPQEEALPVQKPHAPQMCPRCVKSFQSYVNDPKNAPMLPKITKFKCPHCLNTKANKMEYQAHTAICQQEPKPYKCLGCRYKSTKSSSVNGHSATCFLLHAVKYYQSFCLTSKHCSN</sequence>
<proteinExistence type="predicted"/>
<name>B3P0L4_DROER</name>
<dbReference type="AlphaFoldDB" id="B3P0L4"/>
<protein>
    <submittedName>
        <fullName evidence="1">GG21512</fullName>
    </submittedName>
</protein>
<reference evidence="1 2" key="2">
    <citation type="journal article" date="2008" name="Bioinformatics">
        <title>Assembly reconciliation.</title>
        <authorList>
            <person name="Zimin A.V."/>
            <person name="Smith D.R."/>
            <person name="Sutton G."/>
            <person name="Yorke J.A."/>
        </authorList>
    </citation>
    <scope>NUCLEOTIDE SEQUENCE [LARGE SCALE GENOMIC DNA]</scope>
    <source>
        <strain evidence="1 2">TSC#14021-0224.01</strain>
    </source>
</reference>
<evidence type="ECO:0000313" key="2">
    <source>
        <dbReference type="Proteomes" id="UP000008711"/>
    </source>
</evidence>
<evidence type="ECO:0000313" key="1">
    <source>
        <dbReference type="EMBL" id="EDV48840.1"/>
    </source>
</evidence>